<feature type="transmembrane region" description="Helical" evidence="2">
    <location>
        <begin position="33"/>
        <end position="53"/>
    </location>
</feature>
<dbReference type="Proteomes" id="UP000501060">
    <property type="component" value="Chromosome"/>
</dbReference>
<dbReference type="RefSeq" id="WP_169605263.1">
    <property type="nucleotide sequence ID" value="NZ_CP051481.1"/>
</dbReference>
<accession>A0A858U245</accession>
<feature type="compositionally biased region" description="Basic and acidic residues" evidence="1">
    <location>
        <begin position="392"/>
        <end position="402"/>
    </location>
</feature>
<reference evidence="3 4" key="1">
    <citation type="submission" date="2020-04" db="EMBL/GenBank/DDBJ databases">
        <title>Novel Mycoplasma species detected in Phocoena phocoena (harbor porpoise) from the USA.</title>
        <authorList>
            <person name="Volokhov D.V."/>
        </authorList>
    </citation>
    <scope>NUCLEOTIDE SEQUENCE [LARGE SCALE GENOMIC DNA]</scope>
    <source>
        <strain evidence="3 4">Phocoena C-264-GEN</strain>
    </source>
</reference>
<evidence type="ECO:0000313" key="3">
    <source>
        <dbReference type="EMBL" id="QJG67214.1"/>
    </source>
</evidence>
<keyword evidence="2" id="KW-0812">Transmembrane</keyword>
<dbReference type="KEGG" id="mphe:HGG69_02780"/>
<keyword evidence="4" id="KW-1185">Reference proteome</keyword>
<gene>
    <name evidence="3" type="ORF">HGG69_02780</name>
</gene>
<organism evidence="3 4">
    <name type="scientific">Mycoplasma phocoenae</name>
    <dbReference type="NCBI Taxonomy" id="754517"/>
    <lineage>
        <taxon>Bacteria</taxon>
        <taxon>Bacillati</taxon>
        <taxon>Mycoplasmatota</taxon>
        <taxon>Mollicutes</taxon>
        <taxon>Mycoplasmataceae</taxon>
        <taxon>Mycoplasma</taxon>
    </lineage>
</organism>
<evidence type="ECO:0000256" key="2">
    <source>
        <dbReference type="SAM" id="Phobius"/>
    </source>
</evidence>
<feature type="transmembrane region" description="Helical" evidence="2">
    <location>
        <begin position="59"/>
        <end position="82"/>
    </location>
</feature>
<feature type="region of interest" description="Disordered" evidence="1">
    <location>
        <begin position="372"/>
        <end position="412"/>
    </location>
</feature>
<name>A0A858U245_9MOLU</name>
<dbReference type="InterPro" id="IPR036259">
    <property type="entry name" value="MFS_trans_sf"/>
</dbReference>
<dbReference type="EMBL" id="CP051481">
    <property type="protein sequence ID" value="QJG67214.1"/>
    <property type="molecule type" value="Genomic_DNA"/>
</dbReference>
<evidence type="ECO:0000313" key="4">
    <source>
        <dbReference type="Proteomes" id="UP000501060"/>
    </source>
</evidence>
<evidence type="ECO:0000256" key="1">
    <source>
        <dbReference type="SAM" id="MobiDB-lite"/>
    </source>
</evidence>
<proteinExistence type="predicted"/>
<feature type="transmembrane region" description="Helical" evidence="2">
    <location>
        <begin position="179"/>
        <end position="198"/>
    </location>
</feature>
<sequence>MKFKKNKSTDIETEKPKKTKNINIFKFLKNRKLIFSNVLVFSIIFLVFSYLNLLVGTTVHSYTIGAFLGISSIFFYLLLIIYSLSQIFSFKLKFKYKIFHFNFIRLMILFIVLSLFMGVIEIVCTNESIKTVGNHFSLVFNNWFNQYTNVKSAALPYAYTAGILPTLYYASFASAGTDILAIILSIVLLIISVLTFFVSDSKFKLFSFSRARRIKAREEITKKQKRSVRKYKPLYNVNKSENTTKTSNNFDYDNHQKINEEIEVTDLQSLDSVFDTTEFETTALIQNNDSKSIEEHKQEADDIDNSVFNYDETNSNVHVVEELNDEWMDKLEPLTESFDDVLPEKNAKPETKELIETGNTLELAPEEEFKYDDNIESQEDFFVPQDSVQQDKNSKKQERFSIIEDSSDMGFK</sequence>
<keyword evidence="2" id="KW-0472">Membrane</keyword>
<dbReference type="AlphaFoldDB" id="A0A858U245"/>
<keyword evidence="2" id="KW-1133">Transmembrane helix</keyword>
<dbReference type="SUPFAM" id="SSF103473">
    <property type="entry name" value="MFS general substrate transporter"/>
    <property type="match status" value="1"/>
</dbReference>
<feature type="transmembrane region" description="Helical" evidence="2">
    <location>
        <begin position="103"/>
        <end position="123"/>
    </location>
</feature>
<protein>
    <submittedName>
        <fullName evidence="3">MFS transporter</fullName>
    </submittedName>
</protein>